<keyword evidence="7" id="KW-1133">Transmembrane helix</keyword>
<dbReference type="Pfam" id="PF10502">
    <property type="entry name" value="Peptidase_S26"/>
    <property type="match status" value="1"/>
</dbReference>
<sequence>MAGKPWWRETIETVLWALVLALILRYFVVQAFWIPSGSMIPTLVPGDRVLVSKFWYHFQPPKRGQIVVFKYPLDPKRDFIKRVIGLPGEVVSMEEGVVYIDGEPLAEPYVKNHDSFNMKPVRVPENAYFVMGDNRPNSQDSRFWGFVPKENLIGPAFFRYWPLSRIGGIY</sequence>
<evidence type="ECO:0000256" key="1">
    <source>
        <dbReference type="ARBA" id="ARBA00000677"/>
    </source>
</evidence>
<dbReference type="PROSITE" id="PS00760">
    <property type="entry name" value="SPASE_I_2"/>
    <property type="match status" value="1"/>
</dbReference>
<dbReference type="InterPro" id="IPR019758">
    <property type="entry name" value="Pept_S26A_signal_pept_1_CS"/>
</dbReference>
<dbReference type="PROSITE" id="PS00761">
    <property type="entry name" value="SPASE_I_3"/>
    <property type="match status" value="1"/>
</dbReference>
<keyword evidence="11" id="KW-1185">Reference proteome</keyword>
<dbReference type="eggNOG" id="COG0681">
    <property type="taxonomic scope" value="Bacteria"/>
</dbReference>
<proteinExistence type="inferred from homology"/>
<keyword evidence="5 7" id="KW-0378">Hydrolase</keyword>
<dbReference type="GO" id="GO:0009003">
    <property type="term" value="F:signal peptidase activity"/>
    <property type="evidence" value="ECO:0007669"/>
    <property type="project" value="UniProtKB-EC"/>
</dbReference>
<accession>G7V823</accession>
<evidence type="ECO:0000256" key="4">
    <source>
        <dbReference type="ARBA" id="ARBA00022670"/>
    </source>
</evidence>
<evidence type="ECO:0000256" key="3">
    <source>
        <dbReference type="ARBA" id="ARBA00013208"/>
    </source>
</evidence>
<dbReference type="Proteomes" id="UP000005868">
    <property type="component" value="Chromosome"/>
</dbReference>
<dbReference type="EMBL" id="CP003096">
    <property type="protein sequence ID" value="AER66259.1"/>
    <property type="molecule type" value="Genomic_DNA"/>
</dbReference>
<evidence type="ECO:0000256" key="6">
    <source>
        <dbReference type="PIRSR" id="PIRSR600223-1"/>
    </source>
</evidence>
<dbReference type="InterPro" id="IPR000223">
    <property type="entry name" value="Pept_S26A_signal_pept_1"/>
</dbReference>
<dbReference type="PANTHER" id="PTHR43390">
    <property type="entry name" value="SIGNAL PEPTIDASE I"/>
    <property type="match status" value="1"/>
</dbReference>
<dbReference type="NCBIfam" id="TIGR02227">
    <property type="entry name" value="sigpep_I_bact"/>
    <property type="match status" value="1"/>
</dbReference>
<dbReference type="GO" id="GO:0016020">
    <property type="term" value="C:membrane"/>
    <property type="evidence" value="ECO:0007669"/>
    <property type="project" value="UniProtKB-SubCell"/>
</dbReference>
<evidence type="ECO:0000259" key="9">
    <source>
        <dbReference type="Pfam" id="PF10502"/>
    </source>
</evidence>
<dbReference type="PANTHER" id="PTHR43390:SF1">
    <property type="entry name" value="CHLOROPLAST PROCESSING PEPTIDASE"/>
    <property type="match status" value="1"/>
</dbReference>
<evidence type="ECO:0000313" key="11">
    <source>
        <dbReference type="Proteomes" id="UP000005868"/>
    </source>
</evidence>
<feature type="transmembrane region" description="Helical" evidence="7">
    <location>
        <begin position="14"/>
        <end position="34"/>
    </location>
</feature>
<dbReference type="GO" id="GO:0004252">
    <property type="term" value="F:serine-type endopeptidase activity"/>
    <property type="evidence" value="ECO:0007669"/>
    <property type="project" value="InterPro"/>
</dbReference>
<feature type="active site" evidence="6">
    <location>
        <position position="38"/>
    </location>
</feature>
<dbReference type="Gene3D" id="2.10.109.10">
    <property type="entry name" value="Umud Fragment, subunit A"/>
    <property type="match status" value="1"/>
</dbReference>
<dbReference type="GO" id="GO:0006465">
    <property type="term" value="P:signal peptide processing"/>
    <property type="evidence" value="ECO:0007669"/>
    <property type="project" value="InterPro"/>
</dbReference>
<dbReference type="HOGENOM" id="CLU_028723_5_1_0"/>
<dbReference type="InterPro" id="IPR019756">
    <property type="entry name" value="Pept_S26A_signal_pept_1_Ser-AS"/>
</dbReference>
<protein>
    <recommendedName>
        <fullName evidence="3 7">Signal peptidase I</fullName>
        <ecNumber evidence="3 7">3.4.21.89</ecNumber>
    </recommendedName>
</protein>
<gene>
    <name evidence="10" type="ordered locus">Tlie_0524</name>
</gene>
<dbReference type="CDD" id="cd06530">
    <property type="entry name" value="S26_SPase_I"/>
    <property type="match status" value="1"/>
</dbReference>
<name>G7V823_THELD</name>
<reference evidence="11" key="1">
    <citation type="submission" date="2011-10" db="EMBL/GenBank/DDBJ databases">
        <title>The complete genome of chromosome of Thermovirga lienii DSM 17291.</title>
        <authorList>
            <consortium name="US DOE Joint Genome Institute (JGI-PGF)"/>
            <person name="Lucas S."/>
            <person name="Copeland A."/>
            <person name="Lapidus A."/>
            <person name="Glavina del Rio T."/>
            <person name="Dalin E."/>
            <person name="Tice H."/>
            <person name="Bruce D."/>
            <person name="Goodwin L."/>
            <person name="Pitluck S."/>
            <person name="Peters L."/>
            <person name="Mikhailova N."/>
            <person name="Saunders E."/>
            <person name="Kyrpides N."/>
            <person name="Mavromatis K."/>
            <person name="Ivanova N."/>
            <person name="Last F.I."/>
            <person name="Brettin T."/>
            <person name="Detter J.C."/>
            <person name="Han C."/>
            <person name="Larimer F."/>
            <person name="Land M."/>
            <person name="Hauser L."/>
            <person name="Markowitz V."/>
            <person name="Cheng J.-F."/>
            <person name="Hugenholtz P."/>
            <person name="Woyke T."/>
            <person name="Wu D."/>
            <person name="Spring S."/>
            <person name="Schroeder M."/>
            <person name="Brambilla E.-M."/>
            <person name="Klenk H.-P."/>
            <person name="Eisen J.A."/>
        </authorList>
    </citation>
    <scope>NUCLEOTIDE SEQUENCE [LARGE SCALE GENOMIC DNA]</scope>
    <source>
        <strain evidence="11">ATCC BAA-1197 / DSM 17291 / Cas60314</strain>
    </source>
</reference>
<dbReference type="STRING" id="580340.Tlie_0524"/>
<dbReference type="InterPro" id="IPR019757">
    <property type="entry name" value="Pept_S26A_signal_pept_1_Lys-AS"/>
</dbReference>
<dbReference type="KEGG" id="tli:Tlie_0524"/>
<feature type="active site" evidence="6">
    <location>
        <position position="81"/>
    </location>
</feature>
<dbReference type="SUPFAM" id="SSF51306">
    <property type="entry name" value="LexA/Signal peptidase"/>
    <property type="match status" value="1"/>
</dbReference>
<evidence type="ECO:0000256" key="8">
    <source>
        <dbReference type="RuleBase" id="RU362042"/>
    </source>
</evidence>
<keyword evidence="4 7" id="KW-0645">Protease</keyword>
<evidence type="ECO:0000313" key="10">
    <source>
        <dbReference type="EMBL" id="AER66259.1"/>
    </source>
</evidence>
<dbReference type="EC" id="3.4.21.89" evidence="3 7"/>
<dbReference type="PRINTS" id="PR00727">
    <property type="entry name" value="LEADERPTASE"/>
</dbReference>
<keyword evidence="7" id="KW-0472">Membrane</keyword>
<dbReference type="AlphaFoldDB" id="G7V823"/>
<comment type="similarity">
    <text evidence="2 8">Belongs to the peptidase S26 family.</text>
</comment>
<comment type="catalytic activity">
    <reaction evidence="1 7">
        <text>Cleavage of hydrophobic, N-terminal signal or leader sequences from secreted and periplasmic proteins.</text>
        <dbReference type="EC" id="3.4.21.89"/>
    </reaction>
</comment>
<dbReference type="MEROPS" id="S26.025"/>
<evidence type="ECO:0000256" key="7">
    <source>
        <dbReference type="RuleBase" id="RU003993"/>
    </source>
</evidence>
<dbReference type="InterPro" id="IPR019533">
    <property type="entry name" value="Peptidase_S26"/>
</dbReference>
<organism evidence="10 11">
    <name type="scientific">Thermovirga lienii (strain ATCC BAA-1197 / DSM 17291 / Cas60314)</name>
    <dbReference type="NCBI Taxonomy" id="580340"/>
    <lineage>
        <taxon>Bacteria</taxon>
        <taxon>Thermotogati</taxon>
        <taxon>Synergistota</taxon>
        <taxon>Synergistia</taxon>
        <taxon>Synergistales</taxon>
        <taxon>Thermovirgaceae</taxon>
        <taxon>Thermovirga</taxon>
    </lineage>
</organism>
<evidence type="ECO:0000256" key="5">
    <source>
        <dbReference type="ARBA" id="ARBA00022801"/>
    </source>
</evidence>
<comment type="subcellular location">
    <subcellularLocation>
        <location evidence="8">Membrane</location>
        <topology evidence="8">Single-pass type II membrane protein</topology>
    </subcellularLocation>
</comment>
<dbReference type="InterPro" id="IPR036286">
    <property type="entry name" value="LexA/Signal_pep-like_sf"/>
</dbReference>
<reference evidence="10 11" key="2">
    <citation type="journal article" date="2012" name="Stand. Genomic Sci.">
        <title>Genome sequence of the moderately thermophilic, amino-acid-degrading and sulfur-reducing bacterium Thermovirga lienii type strain (Cas60314(T)).</title>
        <authorList>
            <person name="Goker M."/>
            <person name="Saunders E."/>
            <person name="Lapidus A."/>
            <person name="Nolan M."/>
            <person name="Lucas S."/>
            <person name="Hammon N."/>
            <person name="Deshpande S."/>
            <person name="Cheng J.F."/>
            <person name="Han C."/>
            <person name="Tapia R."/>
            <person name="Goodwin L.A."/>
            <person name="Pitluck S."/>
            <person name="Liolios K."/>
            <person name="Mavromatis K."/>
            <person name="Pagani I."/>
            <person name="Ivanova N."/>
            <person name="Mikhailova N."/>
            <person name="Pati A."/>
            <person name="Chen A."/>
            <person name="Palaniappan K."/>
            <person name="Land M."/>
            <person name="Chang Y.J."/>
            <person name="Jeffries C.D."/>
            <person name="Brambilla E.M."/>
            <person name="Rohde M."/>
            <person name="Spring S."/>
            <person name="Detter J.C."/>
            <person name="Woyke T."/>
            <person name="Bristow J."/>
            <person name="Eisen J.A."/>
            <person name="Markowitz V."/>
            <person name="Hugenholtz P."/>
            <person name="Kyrpides N.C."/>
            <person name="Klenk H.P."/>
        </authorList>
    </citation>
    <scope>NUCLEOTIDE SEQUENCE [LARGE SCALE GENOMIC DNA]</scope>
    <source>
        <strain evidence="11">ATCC BAA-1197 / DSM 17291 / Cas60314</strain>
    </source>
</reference>
<dbReference type="PROSITE" id="PS00501">
    <property type="entry name" value="SPASE_I_1"/>
    <property type="match status" value="1"/>
</dbReference>
<feature type="domain" description="Peptidase S26" evidence="9">
    <location>
        <begin position="7"/>
        <end position="161"/>
    </location>
</feature>
<dbReference type="OrthoDB" id="9802919at2"/>
<keyword evidence="7" id="KW-0812">Transmembrane</keyword>
<evidence type="ECO:0000256" key="2">
    <source>
        <dbReference type="ARBA" id="ARBA00009370"/>
    </source>
</evidence>